<comment type="caution">
    <text evidence="1">The sequence shown here is derived from an EMBL/GenBank/DDBJ whole genome shotgun (WGS) entry which is preliminary data.</text>
</comment>
<dbReference type="Proteomes" id="UP000615446">
    <property type="component" value="Unassembled WGS sequence"/>
</dbReference>
<dbReference type="AlphaFoldDB" id="A0A8H3LS26"/>
<sequence length="484" mass="56641">MSRLIEDCLIMIFNELQYDSSSLHSCILVNRFWCRIAMPILWKNPSSLNKFSHFKLYNMIIHLLPTSSKKLLFDNITELPLSKISGKPLFNYIGFFSRISPNFINNMAPVLINEEIGFNKIREEYKKNLFEQEIYKLFIDNCKDIRLFNWKTTQPLSQFQGASTCFSQLSILNIDLQFVTSTALFGMAQICQSIEHLDISNCNQDIPGLIHFIDIQRNLQSLCIYFRTGEKHPIQQQCVQLSEVIERKAATIKKFIVRPIITLLSPKFLPSLINLQYLELNNDCGLEIDESVEMQEWDQYLSIASFPNLRYLETAFLPSCKDYMLIEKSHGNILEINIYRSYIDQDPDPFYTKKLIKAISKCCPKIERLTIDAEPENLEGIKEIFINCTRLKMIDLSTNNEEERGCDELLEIITNYSPESLCEFSFFENWIFTVGGLEKFFENWRKRKPLIFNKHYSGLCFFTDEHKKIVKKYLDEGVIKEANC</sequence>
<dbReference type="Gene3D" id="3.80.10.10">
    <property type="entry name" value="Ribonuclease Inhibitor"/>
    <property type="match status" value="1"/>
</dbReference>
<evidence type="ECO:0000313" key="1">
    <source>
        <dbReference type="EMBL" id="GES91165.1"/>
    </source>
</evidence>
<proteinExistence type="predicted"/>
<dbReference type="InterPro" id="IPR032675">
    <property type="entry name" value="LRR_dom_sf"/>
</dbReference>
<dbReference type="OrthoDB" id="2331817at2759"/>
<organism evidence="1 2">
    <name type="scientific">Rhizophagus clarus</name>
    <dbReference type="NCBI Taxonomy" id="94130"/>
    <lineage>
        <taxon>Eukaryota</taxon>
        <taxon>Fungi</taxon>
        <taxon>Fungi incertae sedis</taxon>
        <taxon>Mucoromycota</taxon>
        <taxon>Glomeromycotina</taxon>
        <taxon>Glomeromycetes</taxon>
        <taxon>Glomerales</taxon>
        <taxon>Glomeraceae</taxon>
        <taxon>Rhizophagus</taxon>
    </lineage>
</organism>
<evidence type="ECO:0000313" key="2">
    <source>
        <dbReference type="Proteomes" id="UP000615446"/>
    </source>
</evidence>
<dbReference type="EMBL" id="BLAL01000197">
    <property type="protein sequence ID" value="GES91165.1"/>
    <property type="molecule type" value="Genomic_DNA"/>
</dbReference>
<evidence type="ECO:0008006" key="3">
    <source>
        <dbReference type="Google" id="ProtNLM"/>
    </source>
</evidence>
<accession>A0A8H3LS26</accession>
<dbReference type="SUPFAM" id="SSF52047">
    <property type="entry name" value="RNI-like"/>
    <property type="match status" value="1"/>
</dbReference>
<reference evidence="1" key="1">
    <citation type="submission" date="2019-10" db="EMBL/GenBank/DDBJ databases">
        <title>Conservation and host-specific expression of non-tandemly repeated heterogenous ribosome RNA gene in arbuscular mycorrhizal fungi.</title>
        <authorList>
            <person name="Maeda T."/>
            <person name="Kobayashi Y."/>
            <person name="Nakagawa T."/>
            <person name="Ezawa T."/>
            <person name="Yamaguchi K."/>
            <person name="Bino T."/>
            <person name="Nishimoto Y."/>
            <person name="Shigenobu S."/>
            <person name="Kawaguchi M."/>
        </authorList>
    </citation>
    <scope>NUCLEOTIDE SEQUENCE</scope>
    <source>
        <strain evidence="1">HR1</strain>
    </source>
</reference>
<gene>
    <name evidence="1" type="ORF">RCL2_001800000</name>
</gene>
<protein>
    <recommendedName>
        <fullName evidence="3">F-box domain-containing protein</fullName>
    </recommendedName>
</protein>
<name>A0A8H3LS26_9GLOM</name>